<dbReference type="EMBL" id="CALSDN010000001">
    <property type="protein sequence ID" value="CAH6718991.1"/>
    <property type="molecule type" value="Genomic_DNA"/>
</dbReference>
<protein>
    <submittedName>
        <fullName evidence="1">Anion/proton exchange transporter Gef1p</fullName>
    </submittedName>
</protein>
<name>A0ACA9Y3Q0_9ASCO</name>
<sequence length="802" mass="90031">MSYFQPQKGSKLSYDEDDFPILRYDLNDSTTQTAINPKTYENNTFIDWYTETMAIPKDSKFVSKKWLSIILTAVVSGYLVTVVDLTSVWLNDLRKGICLSKLDKWSLLNPYSSCPVEDWSNWSDILFNSSSTISSILVNFPLYILLGSVMVVITVYIAEKNLYISQSGIPEIKEIIQGFNYDLTSYLGFKTLCFKILGLVLMVSSGFWLGKEGPLVHVSCCILNVLYTVIFGESNNEAVRRELLSAATATGISLAFNSPVGGVLFVLECIPSYFIPTKIMWNSFISSAVGLLILVGFRLFTEGEDFNEGDLFSVEFGNVSWFLMEVIPFTGLGVMGAFYGHYFTKLYTKFQSKNFRKNLQYKVCELLGLSPDKGNYVEIMGIFLLTSILNYPLTMTRLPLSAFLKILFKACPADPQDDDTNSTNFMCSASDWITLLKLGYIAIQAFLLTAYTFGTILPGGVLMPSLVIGAVCGRFVGILSSWIQNHIFSAIDLCTANSCLVSPSSYAVIGAGAFMTGITKLTMCVVVILFELTGAVTYVLPIMMGVMVSKFVNDYLSNENIYDTWLKNNFNRENHTDYNSDKGNGLCNYSTSTSTVKNKLPDINVSRIMVPLSSTKCLQIVPTRPYTIGQIHQFLNDDTHEGYPVIANESLPICLGYIHKTKILTALNYLNHPNDTMISFQVSEAPSEILSQQIRLEQRYGEMINIELNPEKSFIIMNDKTSVRLLIDVFEKMYLNYLIIYKSNSNPSMAGFIDRFMIARLIDEGFESLKDEISTEFSEFDIDNDIENSLLGRQRQSIELIS</sequence>
<organism evidence="1 2">
    <name type="scientific">[Candida] jaroonii</name>
    <dbReference type="NCBI Taxonomy" id="467808"/>
    <lineage>
        <taxon>Eukaryota</taxon>
        <taxon>Fungi</taxon>
        <taxon>Dikarya</taxon>
        <taxon>Ascomycota</taxon>
        <taxon>Saccharomycotina</taxon>
        <taxon>Pichiomycetes</taxon>
        <taxon>Debaryomycetaceae</taxon>
        <taxon>Yamadazyma</taxon>
    </lineage>
</organism>
<evidence type="ECO:0000313" key="1">
    <source>
        <dbReference type="EMBL" id="CAH6718991.1"/>
    </source>
</evidence>
<gene>
    <name evidence="1" type="ORF">CLIB1444_01S19042</name>
</gene>
<dbReference type="Proteomes" id="UP001152531">
    <property type="component" value="Unassembled WGS sequence"/>
</dbReference>
<keyword evidence="2" id="KW-1185">Reference proteome</keyword>
<evidence type="ECO:0000313" key="2">
    <source>
        <dbReference type="Proteomes" id="UP001152531"/>
    </source>
</evidence>
<accession>A0ACA9Y3Q0</accession>
<reference evidence="1" key="1">
    <citation type="submission" date="2022-06" db="EMBL/GenBank/DDBJ databases">
        <authorList>
            <person name="Legras J.-L."/>
            <person name="Devillers H."/>
            <person name="Grondin C."/>
        </authorList>
    </citation>
    <scope>NUCLEOTIDE SEQUENCE</scope>
    <source>
        <strain evidence="1">CLIB 1444</strain>
    </source>
</reference>
<proteinExistence type="predicted"/>
<comment type="caution">
    <text evidence="1">The sequence shown here is derived from an EMBL/GenBank/DDBJ whole genome shotgun (WGS) entry which is preliminary data.</text>
</comment>